<proteinExistence type="predicted"/>
<feature type="domain" description="Cytochrome c-type biogenesis protein H TPR" evidence="3">
    <location>
        <begin position="53"/>
        <end position="164"/>
    </location>
</feature>
<feature type="repeat" description="TPR" evidence="1">
    <location>
        <begin position="131"/>
        <end position="164"/>
    </location>
</feature>
<comment type="caution">
    <text evidence="4">The sequence shown here is derived from an EMBL/GenBank/DDBJ whole genome shotgun (WGS) entry which is preliminary data.</text>
</comment>
<dbReference type="PROSITE" id="PS50293">
    <property type="entry name" value="TPR_REGION"/>
    <property type="match status" value="5"/>
</dbReference>
<feature type="repeat" description="TPR" evidence="1">
    <location>
        <begin position="63"/>
        <end position="96"/>
    </location>
</feature>
<keyword evidence="2" id="KW-0732">Signal</keyword>
<keyword evidence="1" id="KW-0802">TPR repeat</keyword>
<dbReference type="PANTHER" id="PTHR44998">
    <property type="match status" value="1"/>
</dbReference>
<feature type="repeat" description="TPR" evidence="1">
    <location>
        <begin position="649"/>
        <end position="682"/>
    </location>
</feature>
<evidence type="ECO:0000256" key="2">
    <source>
        <dbReference type="SAM" id="SignalP"/>
    </source>
</evidence>
<feature type="repeat" description="TPR" evidence="1">
    <location>
        <begin position="97"/>
        <end position="130"/>
    </location>
</feature>
<feature type="repeat" description="TPR" evidence="1">
    <location>
        <begin position="544"/>
        <end position="577"/>
    </location>
</feature>
<dbReference type="PANTHER" id="PTHR44998:SF1">
    <property type="entry name" value="UDP-N-ACETYLGLUCOSAMINE--PEPTIDE N-ACETYLGLUCOSAMINYLTRANSFERASE 110 KDA SUBUNIT"/>
    <property type="match status" value="1"/>
</dbReference>
<protein>
    <submittedName>
        <fullName evidence="4">Tetratricopeptide repeat protein</fullName>
    </submittedName>
</protein>
<dbReference type="InterPro" id="IPR011990">
    <property type="entry name" value="TPR-like_helical_dom_sf"/>
</dbReference>
<feature type="signal peptide" evidence="2">
    <location>
        <begin position="1"/>
        <end position="25"/>
    </location>
</feature>
<dbReference type="SUPFAM" id="SSF48452">
    <property type="entry name" value="TPR-like"/>
    <property type="match status" value="3"/>
</dbReference>
<organism evidence="4 5">
    <name type="scientific">Trichocoleus desertorum GB2-A4</name>
    <dbReference type="NCBI Taxonomy" id="2933944"/>
    <lineage>
        <taxon>Bacteria</taxon>
        <taxon>Bacillati</taxon>
        <taxon>Cyanobacteriota</taxon>
        <taxon>Cyanophyceae</taxon>
        <taxon>Leptolyngbyales</taxon>
        <taxon>Trichocoleusaceae</taxon>
        <taxon>Trichocoleus</taxon>
    </lineage>
</organism>
<gene>
    <name evidence="4" type="ORF">NC998_19925</name>
</gene>
<evidence type="ECO:0000259" key="3">
    <source>
        <dbReference type="Pfam" id="PF23914"/>
    </source>
</evidence>
<dbReference type="SUPFAM" id="SSF81901">
    <property type="entry name" value="HCP-like"/>
    <property type="match status" value="1"/>
</dbReference>
<dbReference type="InterPro" id="IPR019734">
    <property type="entry name" value="TPR_rpt"/>
</dbReference>
<evidence type="ECO:0000256" key="1">
    <source>
        <dbReference type="PROSITE-ProRule" id="PRU00339"/>
    </source>
</evidence>
<feature type="repeat" description="TPR" evidence="1">
    <location>
        <begin position="397"/>
        <end position="430"/>
    </location>
</feature>
<evidence type="ECO:0000313" key="5">
    <source>
        <dbReference type="Proteomes" id="UP001464891"/>
    </source>
</evidence>
<dbReference type="InterPro" id="IPR056413">
    <property type="entry name" value="TPR_CcmH_CycH"/>
</dbReference>
<accession>A0ABV0JC55</accession>
<sequence>MNRLPKLSGLLLSLLLTATPHVAIAAPSLEQLFKQGEAAQEAKQYLEAERIWRQVIQQQPSDADAYLNLGDALYDQKQFNQAVAAYRQAIQLNPQLINAYTSLGAVLRDQGRLAEAIATHRQVLKIDPQNATAYNNLGVALADQNQTEEAIAAFRQSLKLNPKDAIVHTNLADTLEADKQIDAAIASYRQAIQLNPKNGTAYNNLANLFYRQKQLDEAMAAFRKSVEVEPQEATGHYGIGIILHDQGKLEEAIVNYRKAIAFDPLLIRPYEELGNALQDSEKSPSNAADYYGLGLLLSREGKTPQAIVAYRRAIALNPKLALAYKSLGDALLQNGPTALKSTEEAVVAYRQAVTLAPNYRPFYTDLSAIADQFQDFGNDQAAIAVYQLLLQMVPDDPATYVGLGRTYRQQGKLEIAVKQYRRAIELNQNYAEAHLELANLLSMDLQRWSEAEAAYRQAITLETDSDYFDVAINGFEESLRRQNKLETAIAFYRELLKRYPESMPLHRYLGDVLVEQKQFAAATPLYRRLIELQRTTQASPDQIASSYEKLDRILVLQDQVDAAFALYQEAIQLDPSNFQVLHHFAELQKSQNRRSEAVATYRQMIALAPTEILPRLWLGEILRLEQQFTEAITVYEEALKVAKDSYSKAIAHDGLGLIFEQQGNLTAAIRQFQQALQIFPGSSEVQRHLQAAEQRLKQK</sequence>
<feature type="repeat" description="TPR" evidence="1">
    <location>
        <begin position="165"/>
        <end position="198"/>
    </location>
</feature>
<dbReference type="Pfam" id="PF23914">
    <property type="entry name" value="TPR_CcmH_CycH"/>
    <property type="match status" value="1"/>
</dbReference>
<dbReference type="Pfam" id="PF13424">
    <property type="entry name" value="TPR_12"/>
    <property type="match status" value="1"/>
</dbReference>
<dbReference type="Pfam" id="PF13432">
    <property type="entry name" value="TPR_16"/>
    <property type="match status" value="1"/>
</dbReference>
<dbReference type="Pfam" id="PF13414">
    <property type="entry name" value="TPR_11"/>
    <property type="match status" value="4"/>
</dbReference>
<feature type="repeat" description="TPR" evidence="1">
    <location>
        <begin position="199"/>
        <end position="232"/>
    </location>
</feature>
<dbReference type="RefSeq" id="WP_190440031.1">
    <property type="nucleotide sequence ID" value="NZ_JAMPKM010000014.1"/>
</dbReference>
<reference evidence="4 5" key="1">
    <citation type="submission" date="2022-04" db="EMBL/GenBank/DDBJ databases">
        <title>Positive selection, recombination, and allopatry shape intraspecific diversity of widespread and dominant cyanobacteria.</title>
        <authorList>
            <person name="Wei J."/>
            <person name="Shu W."/>
            <person name="Hu C."/>
        </authorList>
    </citation>
    <scope>NUCLEOTIDE SEQUENCE [LARGE SCALE GENOMIC DNA]</scope>
    <source>
        <strain evidence="4 5">GB2-A4</strain>
    </source>
</reference>
<feature type="repeat" description="TPR" evidence="1">
    <location>
        <begin position="287"/>
        <end position="320"/>
    </location>
</feature>
<dbReference type="SMART" id="SM00028">
    <property type="entry name" value="TPR"/>
    <property type="match status" value="18"/>
</dbReference>
<keyword evidence="5" id="KW-1185">Reference proteome</keyword>
<dbReference type="PROSITE" id="PS50005">
    <property type="entry name" value="TPR"/>
    <property type="match status" value="10"/>
</dbReference>
<name>A0ABV0JC55_9CYAN</name>
<dbReference type="EMBL" id="JAMPKM010000014">
    <property type="protein sequence ID" value="MEP0819372.1"/>
    <property type="molecule type" value="Genomic_DNA"/>
</dbReference>
<dbReference type="Proteomes" id="UP001464891">
    <property type="component" value="Unassembled WGS sequence"/>
</dbReference>
<dbReference type="Pfam" id="PF14559">
    <property type="entry name" value="TPR_19"/>
    <property type="match status" value="1"/>
</dbReference>
<feature type="repeat" description="TPR" evidence="1">
    <location>
        <begin position="233"/>
        <end position="266"/>
    </location>
</feature>
<evidence type="ECO:0000313" key="4">
    <source>
        <dbReference type="EMBL" id="MEP0819372.1"/>
    </source>
</evidence>
<feature type="chain" id="PRO_5046121473" evidence="2">
    <location>
        <begin position="26"/>
        <end position="699"/>
    </location>
</feature>
<dbReference type="Gene3D" id="1.25.40.10">
    <property type="entry name" value="Tetratricopeptide repeat domain"/>
    <property type="match status" value="7"/>
</dbReference>